<sequence length="312" mass="35229">MKQMIRKLFLQRALEDTAPNIREPSETKRWEKIFGIWTIGIVMALLFIGSLISKLLFGGVEQGHVGHGGGQSFFLTGSTLLALTSGFLVMLSAWAGLRRNRIFLFRHVTSATTMWILVVLYLNAFGGFEYNIHSWNRAFANVSVVLYAVTLAIGPLARLWRPASQALAWRRETGIWATIAAVVHVGIFWEGAYGWAGWRGFFYPGRGEADMLIGGGAFNLANVVGLVALVYAIILAITSNDASQRWLKSGWSWIQKRSTTMWFLVLLHTWLFAYYIEGLALTINTLWISFWTVLLLQTAAFIKTVWFRGRKR</sequence>
<keyword evidence="1" id="KW-0812">Transmembrane</keyword>
<gene>
    <name evidence="2" type="ORF">J2S74_002995</name>
</gene>
<protein>
    <submittedName>
        <fullName evidence="2">DMSO/TMAO reductase YedYZ heme-binding membrane subunit</fullName>
    </submittedName>
</protein>
<evidence type="ECO:0000256" key="1">
    <source>
        <dbReference type="SAM" id="Phobius"/>
    </source>
</evidence>
<evidence type="ECO:0000313" key="3">
    <source>
        <dbReference type="Proteomes" id="UP001230005"/>
    </source>
</evidence>
<feature type="transmembrane region" description="Helical" evidence="1">
    <location>
        <begin position="33"/>
        <end position="53"/>
    </location>
</feature>
<dbReference type="RefSeq" id="WP_307326624.1">
    <property type="nucleotide sequence ID" value="NZ_JAUSUG010000011.1"/>
</dbReference>
<comment type="caution">
    <text evidence="2">The sequence shown here is derived from an EMBL/GenBank/DDBJ whole genome shotgun (WGS) entry which is preliminary data.</text>
</comment>
<feature type="transmembrane region" description="Helical" evidence="1">
    <location>
        <begin position="173"/>
        <end position="196"/>
    </location>
</feature>
<reference evidence="2 3" key="1">
    <citation type="submission" date="2023-07" db="EMBL/GenBank/DDBJ databases">
        <title>Genomic Encyclopedia of Type Strains, Phase IV (KMG-IV): sequencing the most valuable type-strain genomes for metagenomic binning, comparative biology and taxonomic classification.</title>
        <authorList>
            <person name="Goeker M."/>
        </authorList>
    </citation>
    <scope>NUCLEOTIDE SEQUENCE [LARGE SCALE GENOMIC DNA]</scope>
    <source>
        <strain evidence="2 3">DSM 9768</strain>
    </source>
</reference>
<feature type="transmembrane region" description="Helical" evidence="1">
    <location>
        <begin position="288"/>
        <end position="307"/>
    </location>
</feature>
<dbReference type="EMBL" id="JAUSUG010000011">
    <property type="protein sequence ID" value="MDQ0255613.1"/>
    <property type="molecule type" value="Genomic_DNA"/>
</dbReference>
<keyword evidence="3" id="KW-1185">Reference proteome</keyword>
<evidence type="ECO:0000313" key="2">
    <source>
        <dbReference type="EMBL" id="MDQ0255613.1"/>
    </source>
</evidence>
<name>A0ABT9ZWL5_9BACI</name>
<organism evidence="2 3">
    <name type="scientific">Evansella vedderi</name>
    <dbReference type="NCBI Taxonomy" id="38282"/>
    <lineage>
        <taxon>Bacteria</taxon>
        <taxon>Bacillati</taxon>
        <taxon>Bacillota</taxon>
        <taxon>Bacilli</taxon>
        <taxon>Bacillales</taxon>
        <taxon>Bacillaceae</taxon>
        <taxon>Evansella</taxon>
    </lineage>
</organism>
<accession>A0ABT9ZWL5</accession>
<keyword evidence="1" id="KW-0472">Membrane</keyword>
<feature type="transmembrane region" description="Helical" evidence="1">
    <location>
        <begin position="104"/>
        <end position="126"/>
    </location>
</feature>
<dbReference type="Proteomes" id="UP001230005">
    <property type="component" value="Unassembled WGS sequence"/>
</dbReference>
<feature type="transmembrane region" description="Helical" evidence="1">
    <location>
        <begin position="216"/>
        <end position="238"/>
    </location>
</feature>
<proteinExistence type="predicted"/>
<keyword evidence="1" id="KW-1133">Transmembrane helix</keyword>
<feature type="transmembrane region" description="Helical" evidence="1">
    <location>
        <begin position="138"/>
        <end position="161"/>
    </location>
</feature>
<feature type="transmembrane region" description="Helical" evidence="1">
    <location>
        <begin position="73"/>
        <end position="97"/>
    </location>
</feature>
<feature type="transmembrane region" description="Helical" evidence="1">
    <location>
        <begin position="259"/>
        <end position="276"/>
    </location>
</feature>